<dbReference type="Gene3D" id="1.10.10.10">
    <property type="entry name" value="Winged helix-like DNA-binding domain superfamily/Winged helix DNA-binding domain"/>
    <property type="match status" value="2"/>
</dbReference>
<evidence type="ECO:0000259" key="1">
    <source>
        <dbReference type="PROSITE" id="PS50043"/>
    </source>
</evidence>
<proteinExistence type="predicted"/>
<dbReference type="SUPFAM" id="SSF46894">
    <property type="entry name" value="C-terminal effector domain of the bipartite response regulators"/>
    <property type="match status" value="1"/>
</dbReference>
<dbReference type="EMBL" id="BAAAPE010000012">
    <property type="protein sequence ID" value="GAA2084287.1"/>
    <property type="molecule type" value="Genomic_DNA"/>
</dbReference>
<keyword evidence="3" id="KW-1185">Reference proteome</keyword>
<dbReference type="InterPro" id="IPR000792">
    <property type="entry name" value="Tscrpt_reg_LuxR_C"/>
</dbReference>
<comment type="caution">
    <text evidence="2">The sequence shown here is derived from an EMBL/GenBank/DDBJ whole genome shotgun (WGS) entry which is preliminary data.</text>
</comment>
<dbReference type="PANTHER" id="PTHR34293">
    <property type="entry name" value="HTH-TYPE TRANSCRIPTIONAL REGULATOR TRMBL2"/>
    <property type="match status" value="1"/>
</dbReference>
<dbReference type="Proteomes" id="UP001500016">
    <property type="component" value="Unassembled WGS sequence"/>
</dbReference>
<accession>A0ABN2W5J5</accession>
<organism evidence="2 3">
    <name type="scientific">Streptomyces albiaxialis</name>
    <dbReference type="NCBI Taxonomy" id="329523"/>
    <lineage>
        <taxon>Bacteria</taxon>
        <taxon>Bacillati</taxon>
        <taxon>Actinomycetota</taxon>
        <taxon>Actinomycetes</taxon>
        <taxon>Kitasatosporales</taxon>
        <taxon>Streptomycetaceae</taxon>
        <taxon>Streptomyces</taxon>
    </lineage>
</organism>
<dbReference type="Pfam" id="PF00196">
    <property type="entry name" value="GerE"/>
    <property type="match status" value="1"/>
</dbReference>
<protein>
    <submittedName>
        <fullName evidence="2">Helix-turn-helix transcriptional regulator</fullName>
    </submittedName>
</protein>
<reference evidence="2 3" key="1">
    <citation type="journal article" date="2019" name="Int. J. Syst. Evol. Microbiol.">
        <title>The Global Catalogue of Microorganisms (GCM) 10K type strain sequencing project: providing services to taxonomists for standard genome sequencing and annotation.</title>
        <authorList>
            <consortium name="The Broad Institute Genomics Platform"/>
            <consortium name="The Broad Institute Genome Sequencing Center for Infectious Disease"/>
            <person name="Wu L."/>
            <person name="Ma J."/>
        </authorList>
    </citation>
    <scope>NUCLEOTIDE SEQUENCE [LARGE SCALE GENOMIC DNA]</scope>
    <source>
        <strain evidence="2 3">JCM 15478</strain>
    </source>
</reference>
<feature type="domain" description="HTH luxR-type" evidence="1">
    <location>
        <begin position="261"/>
        <end position="326"/>
    </location>
</feature>
<dbReference type="SMART" id="SM00421">
    <property type="entry name" value="HTH_LUXR"/>
    <property type="match status" value="1"/>
</dbReference>
<gene>
    <name evidence="2" type="ORF">GCM10009801_45320</name>
</gene>
<evidence type="ECO:0000313" key="2">
    <source>
        <dbReference type="EMBL" id="GAA2084287.1"/>
    </source>
</evidence>
<sequence>MLEVLGVSARAETVYRAMVAKPELGVAELAEQLDWPSDEVRAALDELARLSLIRQSDQRPGGLMLVNPEVSLVSLLARQETELTQRQQEITSGRLAVSQIVAEYVDSVQHQRRLDVEELSGIDTVRTRLVELAHECSAEVMEFTTGGGQSEASRQASKPIDQQLLERGVRMRSLYLESVSNHPDTTGYLEWLTGLGARVRVTASLPLRMIIFDQRTAIVPSNPDNTSVGALLLHGSGLVSALCALFEHMWEASLPFGGAAPRDDSTGLSSQARAVLSLLAQGHTDEVVARKLGISVRTSRRVTAELMTLLGARSRFQAGVIAGELGWLQGSQDVPEGTGPAPG</sequence>
<name>A0ABN2W5J5_9ACTN</name>
<dbReference type="PROSITE" id="PS50043">
    <property type="entry name" value="HTH_LUXR_2"/>
    <property type="match status" value="1"/>
</dbReference>
<dbReference type="InterPro" id="IPR016032">
    <property type="entry name" value="Sig_transdc_resp-reg_C-effctor"/>
</dbReference>
<dbReference type="InterPro" id="IPR051797">
    <property type="entry name" value="TrmB-like"/>
</dbReference>
<dbReference type="RefSeq" id="WP_344531024.1">
    <property type="nucleotide sequence ID" value="NZ_BAAAPE010000012.1"/>
</dbReference>
<dbReference type="PANTHER" id="PTHR34293:SF1">
    <property type="entry name" value="HTH-TYPE TRANSCRIPTIONAL REGULATOR TRMBL2"/>
    <property type="match status" value="1"/>
</dbReference>
<evidence type="ECO:0000313" key="3">
    <source>
        <dbReference type="Proteomes" id="UP001500016"/>
    </source>
</evidence>
<dbReference type="InterPro" id="IPR036388">
    <property type="entry name" value="WH-like_DNA-bd_sf"/>
</dbReference>